<sequence length="219" mass="21789">MRTRGASTVCRTTTAIASTVIAVGLLSGCGTGGGYQPSNLEGPSRAAAGAATPMTSAGSDTPSATPTTPPTLDVCALVPASRVQQIFGRATAPTIDETSGAKNAGTPDIPGVGSVAHCTYRWAPGQTAEIVKVSVMPSSGQPDAATFVDVILGPEHEQVPGAGEAAGISRDQLFGHGLAAVAAAKQTSAGISGVLVLAPLESKTEAFATFTNEIFAKLP</sequence>
<protein>
    <recommendedName>
        <fullName evidence="4">DUF3558 domain-containing protein</fullName>
    </recommendedName>
</protein>
<dbReference type="EMBL" id="JADBEM010000001">
    <property type="protein sequence ID" value="MBE1607490.1"/>
    <property type="molecule type" value="Genomic_DNA"/>
</dbReference>
<name>A0A927MV70_9ACTN</name>
<reference evidence="2" key="1">
    <citation type="submission" date="2020-10" db="EMBL/GenBank/DDBJ databases">
        <title>Sequencing the genomes of 1000 actinobacteria strains.</title>
        <authorList>
            <person name="Klenk H.-P."/>
        </authorList>
    </citation>
    <scope>NUCLEOTIDE SEQUENCE</scope>
    <source>
        <strain evidence="2">DSM 45354</strain>
    </source>
</reference>
<dbReference type="AlphaFoldDB" id="A0A927MV70"/>
<proteinExistence type="predicted"/>
<evidence type="ECO:0000313" key="2">
    <source>
        <dbReference type="EMBL" id="MBE1607490.1"/>
    </source>
</evidence>
<accession>A0A927MV70</accession>
<keyword evidence="3" id="KW-1185">Reference proteome</keyword>
<gene>
    <name evidence="2" type="ORF">HEB94_004338</name>
</gene>
<evidence type="ECO:0000313" key="3">
    <source>
        <dbReference type="Proteomes" id="UP000638648"/>
    </source>
</evidence>
<dbReference type="PROSITE" id="PS51257">
    <property type="entry name" value="PROKAR_LIPOPROTEIN"/>
    <property type="match status" value="1"/>
</dbReference>
<dbReference type="Proteomes" id="UP000638648">
    <property type="component" value="Unassembled WGS sequence"/>
</dbReference>
<feature type="region of interest" description="Disordered" evidence="1">
    <location>
        <begin position="40"/>
        <end position="68"/>
    </location>
</feature>
<feature type="compositionally biased region" description="Low complexity" evidence="1">
    <location>
        <begin position="42"/>
        <end position="66"/>
    </location>
</feature>
<organism evidence="2 3">
    <name type="scientific">Actinopolymorpha pittospori</name>
    <dbReference type="NCBI Taxonomy" id="648752"/>
    <lineage>
        <taxon>Bacteria</taxon>
        <taxon>Bacillati</taxon>
        <taxon>Actinomycetota</taxon>
        <taxon>Actinomycetes</taxon>
        <taxon>Propionibacteriales</taxon>
        <taxon>Actinopolymorphaceae</taxon>
        <taxon>Actinopolymorpha</taxon>
    </lineage>
</organism>
<comment type="caution">
    <text evidence="2">The sequence shown here is derived from an EMBL/GenBank/DDBJ whole genome shotgun (WGS) entry which is preliminary data.</text>
</comment>
<evidence type="ECO:0000256" key="1">
    <source>
        <dbReference type="SAM" id="MobiDB-lite"/>
    </source>
</evidence>
<evidence type="ECO:0008006" key="4">
    <source>
        <dbReference type="Google" id="ProtNLM"/>
    </source>
</evidence>
<dbReference type="RefSeq" id="WP_192751434.1">
    <property type="nucleotide sequence ID" value="NZ_BAABJL010000197.1"/>
</dbReference>